<sequence>MFTERIPRELLDEVLIFGSNEKESSLRIAALFMEEIPPEKRMALLAQEYGTGTVGIRINNTPFVAAYDPYGIHLYAGDNLYTSQETFSISWENAHDRIRELLSLGQYLPQELLDQVFPNECQEAALSLLYLYHDFDYSGHDFPYFDPSEITGNYPKDVEVFTGKLASPGGLSEQISILERLYRDYQEDASILRFHYHKIPKLLDRLQRLSLPRIQYPAQEDYILHPLTKYIPKSDIEDLLSRHSEDGKLSIYSFFLQHPDSKERAEFLKNSYGTGGRYPAGKNNFLDMDYEPRRIRFMLHTPDGSDDQVSLNWNQASKIIDEMIRENRFLEENTIQHIPVFQVKYLARELDHFLHTLPDDLRKQMPFPAKSEDTEQAIASYMESINCTGKVLKILPL</sequence>
<name>A0A5M9HVJ7_9FIRM</name>
<dbReference type="OrthoDB" id="1852562at2"/>
<evidence type="ECO:0000313" key="1">
    <source>
        <dbReference type="EMBL" id="KAA8500647.1"/>
    </source>
</evidence>
<organism evidence="1 2">
    <name type="scientific">Mediterraneibacter catenae</name>
    <dbReference type="NCBI Taxonomy" id="2594882"/>
    <lineage>
        <taxon>Bacteria</taxon>
        <taxon>Bacillati</taxon>
        <taxon>Bacillota</taxon>
        <taxon>Clostridia</taxon>
        <taxon>Lachnospirales</taxon>
        <taxon>Lachnospiraceae</taxon>
        <taxon>Mediterraneibacter</taxon>
    </lineage>
</organism>
<comment type="caution">
    <text evidence="1">The sequence shown here is derived from an EMBL/GenBank/DDBJ whole genome shotgun (WGS) entry which is preliminary data.</text>
</comment>
<dbReference type="AlphaFoldDB" id="A0A5M9HVJ7"/>
<reference evidence="1" key="1">
    <citation type="submission" date="2019-07" db="EMBL/GenBank/DDBJ databases">
        <authorList>
            <person name="Wongkuna S."/>
            <person name="Scaria J."/>
        </authorList>
    </citation>
    <scope>NUCLEOTIDE SEQUENCE [LARGE SCALE GENOMIC DNA]</scope>
    <source>
        <strain evidence="1">SW178</strain>
    </source>
</reference>
<accession>A0A5M9HVJ7</accession>
<gene>
    <name evidence="1" type="ORF">FNY66_12565</name>
</gene>
<dbReference type="EMBL" id="VMSO01000020">
    <property type="protein sequence ID" value="KAA8500647.1"/>
    <property type="molecule type" value="Genomic_DNA"/>
</dbReference>
<dbReference type="RefSeq" id="WP_150311370.1">
    <property type="nucleotide sequence ID" value="NZ_VMSO01000020.1"/>
</dbReference>
<proteinExistence type="predicted"/>
<protein>
    <submittedName>
        <fullName evidence="1">Uncharacterized protein</fullName>
    </submittedName>
</protein>
<keyword evidence="2" id="KW-1185">Reference proteome</keyword>
<evidence type="ECO:0000313" key="2">
    <source>
        <dbReference type="Proteomes" id="UP000322025"/>
    </source>
</evidence>
<dbReference type="Proteomes" id="UP000322025">
    <property type="component" value="Unassembled WGS sequence"/>
</dbReference>